<keyword evidence="1" id="KW-0732">Signal</keyword>
<sequence>MHRIGIAFVAVLALMTRAGAIMQHGCKDMTKSLFHLVYPPNRDMRRIVALTPHKGSLRPPDTLTVPITGAEHAPDPALLVSNREAAAARFVDNVVANDDSSVARGERSFHRLCQPC</sequence>
<protein>
    <recommendedName>
        <fullName evidence="4">Secreted protein</fullName>
    </recommendedName>
</protein>
<feature type="chain" id="PRO_5021848706" description="Secreted protein" evidence="1">
    <location>
        <begin position="21"/>
        <end position="116"/>
    </location>
</feature>
<comment type="caution">
    <text evidence="2">The sequence shown here is derived from an EMBL/GenBank/DDBJ whole genome shotgun (WGS) entry which is preliminary data.</text>
</comment>
<reference evidence="2 3" key="1">
    <citation type="journal article" date="2019" name="Nat. Microbiol.">
        <title>Mediterranean grassland soil C-N compound turnover is dependent on rainfall and depth, and is mediated by genomically divergent microorganisms.</title>
        <authorList>
            <person name="Diamond S."/>
            <person name="Andeer P.F."/>
            <person name="Li Z."/>
            <person name="Crits-Christoph A."/>
            <person name="Burstein D."/>
            <person name="Anantharaman K."/>
            <person name="Lane K.R."/>
            <person name="Thomas B.C."/>
            <person name="Pan C."/>
            <person name="Northen T.R."/>
            <person name="Banfield J.F."/>
        </authorList>
    </citation>
    <scope>NUCLEOTIDE SEQUENCE [LARGE SCALE GENOMIC DNA]</scope>
    <source>
        <strain evidence="2">WS_10</strain>
    </source>
</reference>
<evidence type="ECO:0008006" key="4">
    <source>
        <dbReference type="Google" id="ProtNLM"/>
    </source>
</evidence>
<name>A0A538U5U2_UNCEI</name>
<dbReference type="AlphaFoldDB" id="A0A538U5U2"/>
<evidence type="ECO:0000313" key="2">
    <source>
        <dbReference type="EMBL" id="TMQ71237.1"/>
    </source>
</evidence>
<gene>
    <name evidence="2" type="ORF">E6K80_06165</name>
</gene>
<dbReference type="Proteomes" id="UP000319836">
    <property type="component" value="Unassembled WGS sequence"/>
</dbReference>
<accession>A0A538U5U2</accession>
<evidence type="ECO:0000313" key="3">
    <source>
        <dbReference type="Proteomes" id="UP000319836"/>
    </source>
</evidence>
<evidence type="ECO:0000256" key="1">
    <source>
        <dbReference type="SAM" id="SignalP"/>
    </source>
</evidence>
<feature type="signal peptide" evidence="1">
    <location>
        <begin position="1"/>
        <end position="20"/>
    </location>
</feature>
<dbReference type="EMBL" id="VBPA01000139">
    <property type="protein sequence ID" value="TMQ71237.1"/>
    <property type="molecule type" value="Genomic_DNA"/>
</dbReference>
<proteinExistence type="predicted"/>
<feature type="non-terminal residue" evidence="2">
    <location>
        <position position="116"/>
    </location>
</feature>
<organism evidence="2 3">
    <name type="scientific">Eiseniibacteriota bacterium</name>
    <dbReference type="NCBI Taxonomy" id="2212470"/>
    <lineage>
        <taxon>Bacteria</taxon>
        <taxon>Candidatus Eiseniibacteriota</taxon>
    </lineage>
</organism>